<dbReference type="SUPFAM" id="SSF81301">
    <property type="entry name" value="Nucleotidyltransferase"/>
    <property type="match status" value="1"/>
</dbReference>
<evidence type="ECO:0000259" key="2">
    <source>
        <dbReference type="Pfam" id="PF13427"/>
    </source>
</evidence>
<feature type="domain" description="Adenylyltransferase AadA C-terminal" evidence="2">
    <location>
        <begin position="153"/>
        <end position="236"/>
    </location>
</feature>
<evidence type="ECO:0000256" key="1">
    <source>
        <dbReference type="ARBA" id="ARBA00022679"/>
    </source>
</evidence>
<dbReference type="AlphaFoldDB" id="A0A6J4JDX7"/>
<gene>
    <name evidence="3" type="ORF">AVDCRST_MAG26-3129</name>
</gene>
<reference evidence="3" key="1">
    <citation type="submission" date="2020-02" db="EMBL/GenBank/DDBJ databases">
        <authorList>
            <person name="Meier V. D."/>
        </authorList>
    </citation>
    <scope>NUCLEOTIDE SEQUENCE</scope>
    <source>
        <strain evidence="3">AVDCRST_MAG26</strain>
    </source>
</reference>
<dbReference type="CDD" id="cd05403">
    <property type="entry name" value="NT_KNTase_like"/>
    <property type="match status" value="1"/>
</dbReference>
<dbReference type="InterPro" id="IPR025184">
    <property type="entry name" value="AadA_C"/>
</dbReference>
<organism evidence="3">
    <name type="scientific">uncultured Chloroflexia bacterium</name>
    <dbReference type="NCBI Taxonomy" id="1672391"/>
    <lineage>
        <taxon>Bacteria</taxon>
        <taxon>Bacillati</taxon>
        <taxon>Chloroflexota</taxon>
        <taxon>Chloroflexia</taxon>
        <taxon>environmental samples</taxon>
    </lineage>
</organism>
<protein>
    <recommendedName>
        <fullName evidence="2">Adenylyltransferase AadA C-terminal domain-containing protein</fullName>
    </recommendedName>
</protein>
<dbReference type="GO" id="GO:0016740">
    <property type="term" value="F:transferase activity"/>
    <property type="evidence" value="ECO:0007669"/>
    <property type="project" value="UniProtKB-KW"/>
</dbReference>
<name>A0A6J4JDX7_9CHLR</name>
<dbReference type="InterPro" id="IPR043519">
    <property type="entry name" value="NT_sf"/>
</dbReference>
<keyword evidence="1" id="KW-0808">Transferase</keyword>
<accession>A0A6J4JDX7</accession>
<proteinExistence type="predicted"/>
<dbReference type="Gene3D" id="3.30.460.10">
    <property type="entry name" value="Beta Polymerase, domain 2"/>
    <property type="match status" value="1"/>
</dbReference>
<evidence type="ECO:0000313" key="3">
    <source>
        <dbReference type="EMBL" id="CAA9277203.1"/>
    </source>
</evidence>
<dbReference type="Pfam" id="PF13427">
    <property type="entry name" value="AadA_C"/>
    <property type="match status" value="1"/>
</dbReference>
<dbReference type="EMBL" id="CADCTK010000728">
    <property type="protein sequence ID" value="CAA9277203.1"/>
    <property type="molecule type" value="Genomic_DNA"/>
</dbReference>
<sequence length="266" mass="29810">MPIEVSQLTPYPDINAVIHEILSGARAVLGEDLVGMYLTGSLAAGDFDARNSDIDFIIATAQELSDETFTALAEMHAHIAAGSSKWAQEIEGSYIPLEALRRYDPANARHPHIFRGGEESRLFMMQHAGDWIIQRHVLREHGVVVVGPSPRTLVDRVRPDDLRQAVRKLAPVWPTPLLDDPEPLRHDGYHAYTVVTLCRMLYTLEHGTVVSKPVAARWARTAYGPRWDALIERALAWAIRWDDVGTTLEMVRYTLARCQTTESPKA</sequence>